<dbReference type="AlphaFoldDB" id="A0A813I965"/>
<sequence length="235" mass="25271">AEAALLGRELLYLDRLSASSPDSKISAQQVARCRRRLGALRPQQLKDLLDLGEGQQQASASSRGPRNADARRLQSGPFLSEDGQSAGIGHIASFLCPEKEPGEAEDEVRLLSAEGRLASELGKFPVLASTGTQSALVFRHLRSWSPEDDVEEQARDRLAVLELSQAAANLREIQDYIGAQVQADQPNIDAVEQDMASTQENTQGAMRVLADSTDLKSRAVLNFLAPSVGLVILGA</sequence>
<feature type="region of interest" description="Disordered" evidence="1">
    <location>
        <begin position="52"/>
        <end position="71"/>
    </location>
</feature>
<accession>A0A813I965</accession>
<reference evidence="2" key="1">
    <citation type="submission" date="2021-02" db="EMBL/GenBank/DDBJ databases">
        <authorList>
            <person name="Dougan E. K."/>
            <person name="Rhodes N."/>
            <person name="Thang M."/>
            <person name="Chan C."/>
        </authorList>
    </citation>
    <scope>NUCLEOTIDE SEQUENCE</scope>
</reference>
<organism evidence="2 3">
    <name type="scientific">Polarella glacialis</name>
    <name type="common">Dinoflagellate</name>
    <dbReference type="NCBI Taxonomy" id="89957"/>
    <lineage>
        <taxon>Eukaryota</taxon>
        <taxon>Sar</taxon>
        <taxon>Alveolata</taxon>
        <taxon>Dinophyceae</taxon>
        <taxon>Suessiales</taxon>
        <taxon>Suessiaceae</taxon>
        <taxon>Polarella</taxon>
    </lineage>
</organism>
<feature type="non-terminal residue" evidence="2">
    <location>
        <position position="1"/>
    </location>
</feature>
<proteinExistence type="predicted"/>
<dbReference type="EMBL" id="CAJNNW010004756">
    <property type="protein sequence ID" value="CAE8646718.1"/>
    <property type="molecule type" value="Genomic_DNA"/>
</dbReference>
<gene>
    <name evidence="2" type="ORF">PGLA2088_LOCUS5053</name>
</gene>
<comment type="caution">
    <text evidence="2">The sequence shown here is derived from an EMBL/GenBank/DDBJ whole genome shotgun (WGS) entry which is preliminary data.</text>
</comment>
<feature type="non-terminal residue" evidence="2">
    <location>
        <position position="235"/>
    </location>
</feature>
<evidence type="ECO:0000256" key="1">
    <source>
        <dbReference type="SAM" id="MobiDB-lite"/>
    </source>
</evidence>
<protein>
    <submittedName>
        <fullName evidence="2">Uncharacterized protein</fullName>
    </submittedName>
</protein>
<dbReference type="Proteomes" id="UP000626109">
    <property type="component" value="Unassembled WGS sequence"/>
</dbReference>
<name>A0A813I965_POLGL</name>
<feature type="compositionally biased region" description="Polar residues" evidence="1">
    <location>
        <begin position="54"/>
        <end position="64"/>
    </location>
</feature>
<evidence type="ECO:0000313" key="2">
    <source>
        <dbReference type="EMBL" id="CAE8646718.1"/>
    </source>
</evidence>
<evidence type="ECO:0000313" key="3">
    <source>
        <dbReference type="Proteomes" id="UP000626109"/>
    </source>
</evidence>